<dbReference type="Proteomes" id="UP000265643">
    <property type="component" value="Unassembled WGS sequence"/>
</dbReference>
<protein>
    <recommendedName>
        <fullName evidence="3">AlwI family type II restriction endonuclease</fullName>
    </recommendedName>
</protein>
<comment type="caution">
    <text evidence="1">The sequence shown here is derived from an EMBL/GenBank/DDBJ whole genome shotgun (WGS) entry which is preliminary data.</text>
</comment>
<evidence type="ECO:0000313" key="1">
    <source>
        <dbReference type="EMBL" id="GCA67696.1"/>
    </source>
</evidence>
<dbReference type="CDD" id="cd22316">
    <property type="entry name" value="BspD6I-like"/>
    <property type="match status" value="1"/>
</dbReference>
<evidence type="ECO:0000313" key="2">
    <source>
        <dbReference type="Proteomes" id="UP000265643"/>
    </source>
</evidence>
<dbReference type="EMBL" id="BHGK01000001">
    <property type="protein sequence ID" value="GCA67696.1"/>
    <property type="molecule type" value="Genomic_DNA"/>
</dbReference>
<keyword evidence="2" id="KW-1185">Reference proteome</keyword>
<organism evidence="1 2">
    <name type="scientific">Mediterraneibacter butyricigenes</name>
    <dbReference type="NCBI Taxonomy" id="2316025"/>
    <lineage>
        <taxon>Bacteria</taxon>
        <taxon>Bacillati</taxon>
        <taxon>Bacillota</taxon>
        <taxon>Clostridia</taxon>
        <taxon>Lachnospirales</taxon>
        <taxon>Lachnospiraceae</taxon>
        <taxon>Mediterraneibacter</taxon>
    </lineage>
</organism>
<reference evidence="2" key="1">
    <citation type="submission" date="2018-09" db="EMBL/GenBank/DDBJ databases">
        <title>Draft Genome Sequence of Mediterraneibacter sp. KCTC 15684.</title>
        <authorList>
            <person name="Kim J.S."/>
            <person name="Han K.I."/>
            <person name="Suh M.K."/>
            <person name="Lee K.C."/>
            <person name="Eom M.K."/>
            <person name="Lee J.H."/>
            <person name="Park S.H."/>
            <person name="Kang S.W."/>
            <person name="Park J.E."/>
            <person name="Oh B.S."/>
            <person name="Yu S.Y."/>
            <person name="Choi S.H."/>
            <person name="Lee D.H."/>
            <person name="Yoon H."/>
            <person name="Kim B."/>
            <person name="Yang S.J."/>
            <person name="Lee J.S."/>
        </authorList>
    </citation>
    <scope>NUCLEOTIDE SEQUENCE [LARGE SCALE GENOMIC DNA]</scope>
    <source>
        <strain evidence="2">KCTC 15684</strain>
    </source>
</reference>
<evidence type="ECO:0008006" key="3">
    <source>
        <dbReference type="Google" id="ProtNLM"/>
    </source>
</evidence>
<accession>A0A391P5Z3</accession>
<dbReference type="RefSeq" id="WP_119298340.1">
    <property type="nucleotide sequence ID" value="NZ_BHGK01000001.1"/>
</dbReference>
<gene>
    <name evidence="1" type="ORF">KGMB01110_21320</name>
</gene>
<dbReference type="Gene3D" id="3.40.91.50">
    <property type="match status" value="1"/>
</dbReference>
<dbReference type="AlphaFoldDB" id="A0A391P5Z3"/>
<proteinExistence type="predicted"/>
<dbReference type="Pfam" id="PF09491">
    <property type="entry name" value="RE_AlwI"/>
    <property type="match status" value="1"/>
</dbReference>
<dbReference type="InterPro" id="IPR018573">
    <property type="entry name" value="Restrct_endonuc_II_AlwI"/>
</dbReference>
<name>A0A391P5Z3_9FIRM</name>
<sequence>MEEKIDIWLVGNTGLRNPNRIQEGFKAFANSPYVGKLRGKENEIGFMNFLNDQGIIQNEVGKDTSGSHARKWRLMFSKNGFIYPQVKKKDGDQNELGNLDDITPFGRTFLKADTYPAVQECYLRALSVEQFAMPDGKSYFSPLRWILAIMLELEKRTGSSEIARIEFALWGHTTNPSYSIGEIVDNILDLRARRKQALSKRNFDKKEVTERGRYYDKKADNFLDYSDMNMRYLRISGILQRKGRGMVIAPAKHILAEKLAKSTSNEESLMIQYKRLCEGAELPTDNEDTAKVLLNDLMKQMKSRQILFDISDLPLNTATEINIARRRLEDLLSKTDEIQYAKEQCNQWQEIADYMELLIKGGGKHTYDDDNVIEVPKDETPAYLEWILWRASLAIDHMVNKPYEVRGFKLDSDFLPVSAAGGGKGDLYCEFNDFTILTEVTMSTSSRQEAMEGEPVRRHVSDAVLKYDKPVYGMFIAVKIDTNTAETFRHGIWYARGDIKQRLDIVPLTLAQYREYFMAMFRTGHASPEKLRELILLCETRRDILNAPRWKAYIGTAINEKISRMEQQKGFAEKEKNQVISPGALVYSPIAGKGQVIAIEVSLPNCQTKSAKFPYLNDIPDEIKIDSDGRKVYHDRFGEGTIFAYTIAFKNAIISLSYPGNFEKNSIRIME</sequence>